<organism evidence="1 2">
    <name type="scientific">Rhizoclosmatium globosum</name>
    <dbReference type="NCBI Taxonomy" id="329046"/>
    <lineage>
        <taxon>Eukaryota</taxon>
        <taxon>Fungi</taxon>
        <taxon>Fungi incertae sedis</taxon>
        <taxon>Chytridiomycota</taxon>
        <taxon>Chytridiomycota incertae sedis</taxon>
        <taxon>Chytridiomycetes</taxon>
        <taxon>Chytridiales</taxon>
        <taxon>Chytriomycetaceae</taxon>
        <taxon>Rhizoclosmatium</taxon>
    </lineage>
</organism>
<protein>
    <recommendedName>
        <fullName evidence="3">ARM repeat-containing protein</fullName>
    </recommendedName>
</protein>
<comment type="caution">
    <text evidence="1">The sequence shown here is derived from an EMBL/GenBank/DDBJ whole genome shotgun (WGS) entry which is preliminary data.</text>
</comment>
<dbReference type="Proteomes" id="UP000193642">
    <property type="component" value="Unassembled WGS sequence"/>
</dbReference>
<dbReference type="STRING" id="329046.A0A1Y2CWY4"/>
<dbReference type="InterPro" id="IPR011989">
    <property type="entry name" value="ARM-like"/>
</dbReference>
<proteinExistence type="predicted"/>
<dbReference type="OrthoDB" id="409644at2759"/>
<dbReference type="EMBL" id="MCGO01000005">
    <property type="protein sequence ID" value="ORY51548.1"/>
    <property type="molecule type" value="Genomic_DNA"/>
</dbReference>
<dbReference type="SUPFAM" id="SSF48371">
    <property type="entry name" value="ARM repeat"/>
    <property type="match status" value="1"/>
</dbReference>
<sequence>MADVSSEVAVKQQWTAQEINRSGLTPLEASRLLVPTLPPDVDPTKMQLAYGRRAIPKLVTEIPAADLLKQQRSLVFLAELLHDPLNIAQALKQDIVKLCLELIKSPDLTIRQKSTECLAILSTHAIGRSVLVSHDALMHLSILFHDPCDLTRSNMHRVFEMVTSQEAGVLNLLHFALLPQLVKRLPEERMDIQIMILNTLYNCIRMGGMQYMPDEPIKCDAMGAFTKILKKEVVADTRVAAASVL</sequence>
<dbReference type="PANTHER" id="PTHR15599">
    <property type="entry name" value="RTDR1"/>
    <property type="match status" value="1"/>
</dbReference>
<evidence type="ECO:0000313" key="1">
    <source>
        <dbReference type="EMBL" id="ORY51548.1"/>
    </source>
</evidence>
<dbReference type="PANTHER" id="PTHR15599:SF1">
    <property type="entry name" value="RADIAL SPOKE HEAD 14 HOMOLOG"/>
    <property type="match status" value="1"/>
</dbReference>
<evidence type="ECO:0008006" key="3">
    <source>
        <dbReference type="Google" id="ProtNLM"/>
    </source>
</evidence>
<dbReference type="AlphaFoldDB" id="A0A1Y2CWY4"/>
<reference evidence="1 2" key="1">
    <citation type="submission" date="2016-07" db="EMBL/GenBank/DDBJ databases">
        <title>Pervasive Adenine N6-methylation of Active Genes in Fungi.</title>
        <authorList>
            <consortium name="DOE Joint Genome Institute"/>
            <person name="Mondo S.J."/>
            <person name="Dannebaum R.O."/>
            <person name="Kuo R.C."/>
            <person name="Labutti K."/>
            <person name="Haridas S."/>
            <person name="Kuo A."/>
            <person name="Salamov A."/>
            <person name="Ahrendt S.R."/>
            <person name="Lipzen A."/>
            <person name="Sullivan W."/>
            <person name="Andreopoulos W.B."/>
            <person name="Clum A."/>
            <person name="Lindquist E."/>
            <person name="Daum C."/>
            <person name="Ramamoorthy G.K."/>
            <person name="Gryganskyi A."/>
            <person name="Culley D."/>
            <person name="Magnuson J.K."/>
            <person name="James T.Y."/>
            <person name="O'Malley M.A."/>
            <person name="Stajich J.E."/>
            <person name="Spatafora J.W."/>
            <person name="Visel A."/>
            <person name="Grigoriev I.V."/>
        </authorList>
    </citation>
    <scope>NUCLEOTIDE SEQUENCE [LARGE SCALE GENOMIC DNA]</scope>
    <source>
        <strain evidence="1 2">JEL800</strain>
    </source>
</reference>
<keyword evidence="2" id="KW-1185">Reference proteome</keyword>
<dbReference type="InterPro" id="IPR016024">
    <property type="entry name" value="ARM-type_fold"/>
</dbReference>
<dbReference type="InterPro" id="IPR042856">
    <property type="entry name" value="RSP14"/>
</dbReference>
<name>A0A1Y2CWY4_9FUNG</name>
<accession>A0A1Y2CWY4</accession>
<dbReference type="Gene3D" id="1.25.10.10">
    <property type="entry name" value="Leucine-rich Repeat Variant"/>
    <property type="match status" value="1"/>
</dbReference>
<evidence type="ECO:0000313" key="2">
    <source>
        <dbReference type="Proteomes" id="UP000193642"/>
    </source>
</evidence>
<gene>
    <name evidence="1" type="ORF">BCR33DRAFT_712580</name>
</gene>